<dbReference type="InterPro" id="IPR029063">
    <property type="entry name" value="SAM-dependent_MTases_sf"/>
</dbReference>
<keyword evidence="2" id="KW-0489">Methyltransferase</keyword>
<dbReference type="PANTHER" id="PTHR18895:SF74">
    <property type="entry name" value="MTRF1L RELEASE FACTOR GLUTAMINE METHYLTRANSFERASE"/>
    <property type="match status" value="1"/>
</dbReference>
<evidence type="ECO:0000313" key="7">
    <source>
        <dbReference type="EMBL" id="TKK90539.1"/>
    </source>
</evidence>
<gene>
    <name evidence="7" type="ORF">FDA94_05985</name>
</gene>
<dbReference type="GO" id="GO:0102559">
    <property type="term" value="F:peptide chain release factor N(5)-glutamine methyltransferase activity"/>
    <property type="evidence" value="ECO:0007669"/>
    <property type="project" value="UniProtKB-EC"/>
</dbReference>
<dbReference type="InterPro" id="IPR007848">
    <property type="entry name" value="Small_mtfrase_dom"/>
</dbReference>
<name>A0A4U3MNT1_9ACTN</name>
<evidence type="ECO:0000256" key="2">
    <source>
        <dbReference type="ARBA" id="ARBA00022603"/>
    </source>
</evidence>
<comment type="caution">
    <text evidence="7">The sequence shown here is derived from an EMBL/GenBank/DDBJ whole genome shotgun (WGS) entry which is preliminary data.</text>
</comment>
<dbReference type="SUPFAM" id="SSF53335">
    <property type="entry name" value="S-adenosyl-L-methionine-dependent methyltransferases"/>
    <property type="match status" value="1"/>
</dbReference>
<dbReference type="EC" id="2.1.1.297" evidence="1"/>
<evidence type="ECO:0000256" key="1">
    <source>
        <dbReference type="ARBA" id="ARBA00012771"/>
    </source>
</evidence>
<dbReference type="GO" id="GO:0032259">
    <property type="term" value="P:methylation"/>
    <property type="evidence" value="ECO:0007669"/>
    <property type="project" value="UniProtKB-KW"/>
</dbReference>
<keyword evidence="3" id="KW-0808">Transferase</keyword>
<dbReference type="EMBL" id="SZQA01000003">
    <property type="protein sequence ID" value="TKK90539.1"/>
    <property type="molecule type" value="Genomic_DNA"/>
</dbReference>
<reference evidence="7 8" key="1">
    <citation type="submission" date="2019-04" db="EMBL/GenBank/DDBJ databases">
        <title>Herbidospora sp. NEAU-GS14.nov., a novel actinomycete isolated from soil.</title>
        <authorList>
            <person name="Han L."/>
        </authorList>
    </citation>
    <scope>NUCLEOTIDE SEQUENCE [LARGE SCALE GENOMIC DNA]</scope>
    <source>
        <strain evidence="7 8">NEAU-GS14</strain>
    </source>
</reference>
<dbReference type="NCBIfam" id="TIGR00536">
    <property type="entry name" value="hemK_fam"/>
    <property type="match status" value="1"/>
</dbReference>
<dbReference type="Gene3D" id="3.40.50.150">
    <property type="entry name" value="Vaccinia Virus protein VP39"/>
    <property type="match status" value="1"/>
</dbReference>
<sequence>MSLSSVVSELRSAGCVFAEDEARLILSTAGSPEELRRMIGQRVAGLPLEQVLGWARFRDLRVLVDPGVFVPRRRTEFLAGEAIARARPGSVVVDLCCGTGAVGAAVVAEVPGVILHVSDIDPAAVACARRNVPRALVHQGDLYQALPLLLRGRIDVLVANAPYVPTEEVDFLPPEARLHEPLVALDGGEDGLELVRRVFRLAPEWLAPGGCVLVETSDDQAAGACAAALKAGLEPSITSSEELDATVIVAQMPIR</sequence>
<dbReference type="InterPro" id="IPR022446">
    <property type="entry name" value="MeTrfrase_put"/>
</dbReference>
<comment type="catalytic activity">
    <reaction evidence="5">
        <text>L-glutaminyl-[peptide chain release factor] + S-adenosyl-L-methionine = N(5)-methyl-L-glutaminyl-[peptide chain release factor] + S-adenosyl-L-homocysteine + H(+)</text>
        <dbReference type="Rhea" id="RHEA:42896"/>
        <dbReference type="Rhea" id="RHEA-COMP:10271"/>
        <dbReference type="Rhea" id="RHEA-COMP:10272"/>
        <dbReference type="ChEBI" id="CHEBI:15378"/>
        <dbReference type="ChEBI" id="CHEBI:30011"/>
        <dbReference type="ChEBI" id="CHEBI:57856"/>
        <dbReference type="ChEBI" id="CHEBI:59789"/>
        <dbReference type="ChEBI" id="CHEBI:61891"/>
        <dbReference type="EC" id="2.1.1.297"/>
    </reaction>
</comment>
<protein>
    <recommendedName>
        <fullName evidence="1">peptide chain release factor N(5)-glutamine methyltransferase</fullName>
        <ecNumber evidence="1">2.1.1.297</ecNumber>
    </recommendedName>
</protein>
<evidence type="ECO:0000313" key="8">
    <source>
        <dbReference type="Proteomes" id="UP000308705"/>
    </source>
</evidence>
<dbReference type="CDD" id="cd02440">
    <property type="entry name" value="AdoMet_MTases"/>
    <property type="match status" value="1"/>
</dbReference>
<dbReference type="AlphaFoldDB" id="A0A4U3MNT1"/>
<dbReference type="Pfam" id="PF05175">
    <property type="entry name" value="MTS"/>
    <property type="match status" value="1"/>
</dbReference>
<evidence type="ECO:0000256" key="4">
    <source>
        <dbReference type="ARBA" id="ARBA00022691"/>
    </source>
</evidence>
<evidence type="ECO:0000256" key="3">
    <source>
        <dbReference type="ARBA" id="ARBA00022679"/>
    </source>
</evidence>
<evidence type="ECO:0000256" key="5">
    <source>
        <dbReference type="ARBA" id="ARBA00048391"/>
    </source>
</evidence>
<dbReference type="InterPro" id="IPR004556">
    <property type="entry name" value="HemK-like"/>
</dbReference>
<keyword evidence="8" id="KW-1185">Reference proteome</keyword>
<keyword evidence="4" id="KW-0949">S-adenosyl-L-methionine</keyword>
<evidence type="ECO:0000259" key="6">
    <source>
        <dbReference type="Pfam" id="PF05175"/>
    </source>
</evidence>
<dbReference type="NCBIfam" id="TIGR03704">
    <property type="entry name" value="PrmC_rel_meth"/>
    <property type="match status" value="1"/>
</dbReference>
<accession>A0A4U3MNT1</accession>
<dbReference type="InterPro" id="IPR050320">
    <property type="entry name" value="N5-glutamine_MTase"/>
</dbReference>
<proteinExistence type="predicted"/>
<dbReference type="PANTHER" id="PTHR18895">
    <property type="entry name" value="HEMK METHYLTRANSFERASE"/>
    <property type="match status" value="1"/>
</dbReference>
<dbReference type="OrthoDB" id="9800643at2"/>
<feature type="domain" description="Methyltransferase small" evidence="6">
    <location>
        <begin position="62"/>
        <end position="167"/>
    </location>
</feature>
<dbReference type="RefSeq" id="WP_137246007.1">
    <property type="nucleotide sequence ID" value="NZ_SZQA01000003.1"/>
</dbReference>
<dbReference type="Proteomes" id="UP000308705">
    <property type="component" value="Unassembled WGS sequence"/>
</dbReference>
<organism evidence="7 8">
    <name type="scientific">Herbidospora galbida</name>
    <dbReference type="NCBI Taxonomy" id="2575442"/>
    <lineage>
        <taxon>Bacteria</taxon>
        <taxon>Bacillati</taxon>
        <taxon>Actinomycetota</taxon>
        <taxon>Actinomycetes</taxon>
        <taxon>Streptosporangiales</taxon>
        <taxon>Streptosporangiaceae</taxon>
        <taxon>Herbidospora</taxon>
    </lineage>
</organism>